<reference evidence="1 2" key="1">
    <citation type="submission" date="2019-04" db="EMBL/GenBank/DDBJ databases">
        <authorList>
            <consortium name="DOE Joint Genome Institute"/>
            <person name="Mondo S."/>
            <person name="Kjaerbolling I."/>
            <person name="Vesth T."/>
            <person name="Frisvad J.C."/>
            <person name="Nybo J.L."/>
            <person name="Theobald S."/>
            <person name="Kildgaard S."/>
            <person name="Isbrandt T."/>
            <person name="Kuo A."/>
            <person name="Sato A."/>
            <person name="Lyhne E.K."/>
            <person name="Kogle M.E."/>
            <person name="Wiebenga A."/>
            <person name="Kun R.S."/>
            <person name="Lubbers R.J."/>
            <person name="Makela M.R."/>
            <person name="Barry K."/>
            <person name="Chovatia M."/>
            <person name="Clum A."/>
            <person name="Daum C."/>
            <person name="Haridas S."/>
            <person name="He G."/>
            <person name="LaButti K."/>
            <person name="Lipzen A."/>
            <person name="Riley R."/>
            <person name="Salamov A."/>
            <person name="Simmons B.A."/>
            <person name="Magnuson J.K."/>
            <person name="Henrissat B."/>
            <person name="Mortensen U.H."/>
            <person name="Larsen T.O."/>
            <person name="Devries R.P."/>
            <person name="Grigoriev I.V."/>
            <person name="Machida M."/>
            <person name="Baker S.E."/>
            <person name="Andersen M.R."/>
            <person name="Cantor M.N."/>
            <person name="Hua S.X."/>
        </authorList>
    </citation>
    <scope>NUCLEOTIDE SEQUENCE [LARGE SCALE GENOMIC DNA]</scope>
    <source>
        <strain evidence="1 2">CBS 117616</strain>
    </source>
</reference>
<organism evidence="1 2">
    <name type="scientific">Aspergillus pseudocaelatus</name>
    <dbReference type="NCBI Taxonomy" id="1825620"/>
    <lineage>
        <taxon>Eukaryota</taxon>
        <taxon>Fungi</taxon>
        <taxon>Dikarya</taxon>
        <taxon>Ascomycota</taxon>
        <taxon>Pezizomycotina</taxon>
        <taxon>Eurotiomycetes</taxon>
        <taxon>Eurotiomycetidae</taxon>
        <taxon>Eurotiales</taxon>
        <taxon>Aspergillaceae</taxon>
        <taxon>Aspergillus</taxon>
        <taxon>Aspergillus subgen. Circumdati</taxon>
    </lineage>
</organism>
<protein>
    <submittedName>
        <fullName evidence="1">Uncharacterized protein</fullName>
    </submittedName>
</protein>
<accession>A0ABQ6WY52</accession>
<dbReference type="EMBL" id="ML735697">
    <property type="protein sequence ID" value="KAE8422022.1"/>
    <property type="molecule type" value="Genomic_DNA"/>
</dbReference>
<keyword evidence="2" id="KW-1185">Reference proteome</keyword>
<dbReference type="Proteomes" id="UP000325395">
    <property type="component" value="Unassembled WGS sequence"/>
</dbReference>
<evidence type="ECO:0000313" key="2">
    <source>
        <dbReference type="Proteomes" id="UP000325395"/>
    </source>
</evidence>
<name>A0ABQ6WY52_9EURO</name>
<evidence type="ECO:0000313" key="1">
    <source>
        <dbReference type="EMBL" id="KAE8422022.1"/>
    </source>
</evidence>
<gene>
    <name evidence="1" type="ORF">BDV36DRAFT_19556</name>
</gene>
<proteinExistence type="predicted"/>
<sequence>MGMFARMVFPRTPVHVVFGNRWSSDPKLHEFVSSAFYLMLFPLVTAYRDRVTGIMFEVLKPLLSILQRSKDIDFC</sequence>